<dbReference type="GO" id="GO:0010494">
    <property type="term" value="C:cytoplasmic stress granule"/>
    <property type="evidence" value="ECO:0007669"/>
    <property type="project" value="UniProtKB-SubCell"/>
</dbReference>
<evidence type="ECO:0000256" key="2">
    <source>
        <dbReference type="ARBA" id="ARBA00022884"/>
    </source>
</evidence>
<feature type="compositionally biased region" description="Low complexity" evidence="4">
    <location>
        <begin position="351"/>
        <end position="370"/>
    </location>
</feature>
<feature type="domain" description="RRM" evidence="5">
    <location>
        <begin position="428"/>
        <end position="508"/>
    </location>
</feature>
<feature type="compositionally biased region" description="Basic and acidic residues" evidence="4">
    <location>
        <begin position="505"/>
        <end position="521"/>
    </location>
</feature>
<gene>
    <name evidence="7" type="ORF">BSL78_14850</name>
</gene>
<accession>A0A2G8KJU7</accession>
<reference evidence="7 8" key="1">
    <citation type="journal article" date="2017" name="PLoS Biol.">
        <title>The sea cucumber genome provides insights into morphological evolution and visceral regeneration.</title>
        <authorList>
            <person name="Zhang X."/>
            <person name="Sun L."/>
            <person name="Yuan J."/>
            <person name="Sun Y."/>
            <person name="Gao Y."/>
            <person name="Zhang L."/>
            <person name="Li S."/>
            <person name="Dai H."/>
            <person name="Hamel J.F."/>
            <person name="Liu C."/>
            <person name="Yu Y."/>
            <person name="Liu S."/>
            <person name="Lin W."/>
            <person name="Guo K."/>
            <person name="Jin S."/>
            <person name="Xu P."/>
            <person name="Storey K.B."/>
            <person name="Huan P."/>
            <person name="Zhang T."/>
            <person name="Zhou Y."/>
            <person name="Zhang J."/>
            <person name="Lin C."/>
            <person name="Li X."/>
            <person name="Xing L."/>
            <person name="Huo D."/>
            <person name="Sun M."/>
            <person name="Wang L."/>
            <person name="Mercier A."/>
            <person name="Li F."/>
            <person name="Yang H."/>
            <person name="Xiang J."/>
        </authorList>
    </citation>
    <scope>NUCLEOTIDE SEQUENCE [LARGE SCALE GENOMIC DNA]</scope>
    <source>
        <strain evidence="7">Shaxun</strain>
        <tissue evidence="7">Muscle</tissue>
    </source>
</reference>
<dbReference type="InterPro" id="IPR002075">
    <property type="entry name" value="NTF2_dom"/>
</dbReference>
<comment type="subcellular location">
    <subcellularLocation>
        <location evidence="1">Cytoplasm</location>
        <location evidence="1">Stress granule</location>
    </subcellularLocation>
</comment>
<feature type="region of interest" description="Disordered" evidence="4">
    <location>
        <begin position="180"/>
        <end position="428"/>
    </location>
</feature>
<sequence>MWNSDGNGHQASSGCYTACTNPINECSPTPNQGTTQQGSENHTGAAPVSPDNVGRLFVQQYYTVLNKAPNLLHRFYTKGSSFVHGKVDREGNAEEPVYGQNEIYLKIMTLDFQECYAKIRQVDSYATLGDGVVVQVTGELSTHGKPMRRFTQTFVLAPHSARNYYVRNDIFRYHDEVFQENEDEEEDRVESGEQDSDDVEDEEEDTEGHPPLPSPAHPAPISTQEAPAVSPYYSPPPSTVSNGTNHLDSPGGTPPKVQHQVDQQVEDGQEKQELEEPEQPIAEPVPANEDTDPASPVAPSPPPQQVSENHQGDVVDAEKPEVKEPAPPQENKIVSWADRARQSPSINSGVPKQAAQPTAQAASAPPAKSTENFGSSQAPRGGSQEGLPQREPRRSGRGPGNWARRGPDASEGDRSRGGGPGRMYPDKCQLFVGNLPQDIKDDELKEFFSKYGNVVELRINRNSNPRLPFFGFVVFDEPGPVQYILKIRTQKPILFREGYRLNVEEKKNNKNDGRQRGRGDSRPNSGGGPPHRGGPSGRGGGRGGPGVGPPRLGRGFNPPR</sequence>
<dbReference type="InterPro" id="IPR000504">
    <property type="entry name" value="RRM_dom"/>
</dbReference>
<feature type="compositionally biased region" description="Basic and acidic residues" evidence="4">
    <location>
        <begin position="405"/>
        <end position="416"/>
    </location>
</feature>
<evidence type="ECO:0000259" key="6">
    <source>
        <dbReference type="PROSITE" id="PS50177"/>
    </source>
</evidence>
<comment type="caution">
    <text evidence="7">The sequence shown here is derived from an EMBL/GenBank/DDBJ whole genome shotgun (WGS) entry which is preliminary data.</text>
</comment>
<dbReference type="SUPFAM" id="SSF54928">
    <property type="entry name" value="RNA-binding domain, RBD"/>
    <property type="match status" value="1"/>
</dbReference>
<dbReference type="SMART" id="SM00360">
    <property type="entry name" value="RRM"/>
    <property type="match status" value="1"/>
</dbReference>
<protein>
    <submittedName>
        <fullName evidence="7">Putative ras GTPase-activating protein-binding protein 2 isoform X2</fullName>
    </submittedName>
</protein>
<dbReference type="Gene3D" id="3.30.70.330">
    <property type="match status" value="1"/>
</dbReference>
<feature type="region of interest" description="Disordered" evidence="4">
    <location>
        <begin position="505"/>
        <end position="560"/>
    </location>
</feature>
<dbReference type="InterPro" id="IPR018222">
    <property type="entry name" value="Nuclear_transport_factor_2_euk"/>
</dbReference>
<organism evidence="7 8">
    <name type="scientific">Stichopus japonicus</name>
    <name type="common">Sea cucumber</name>
    <dbReference type="NCBI Taxonomy" id="307972"/>
    <lineage>
        <taxon>Eukaryota</taxon>
        <taxon>Metazoa</taxon>
        <taxon>Echinodermata</taxon>
        <taxon>Eleutherozoa</taxon>
        <taxon>Echinozoa</taxon>
        <taxon>Holothuroidea</taxon>
        <taxon>Aspidochirotacea</taxon>
        <taxon>Aspidochirotida</taxon>
        <taxon>Stichopodidae</taxon>
        <taxon>Apostichopus</taxon>
    </lineage>
</organism>
<evidence type="ECO:0000256" key="3">
    <source>
        <dbReference type="PROSITE-ProRule" id="PRU00176"/>
    </source>
</evidence>
<dbReference type="OrthoDB" id="339151at2759"/>
<dbReference type="GO" id="GO:1990904">
    <property type="term" value="C:ribonucleoprotein complex"/>
    <property type="evidence" value="ECO:0007669"/>
    <property type="project" value="TreeGrafter"/>
</dbReference>
<dbReference type="InterPro" id="IPR035979">
    <property type="entry name" value="RBD_domain_sf"/>
</dbReference>
<dbReference type="GO" id="GO:0003729">
    <property type="term" value="F:mRNA binding"/>
    <property type="evidence" value="ECO:0007669"/>
    <property type="project" value="TreeGrafter"/>
</dbReference>
<dbReference type="PROSITE" id="PS50102">
    <property type="entry name" value="RRM"/>
    <property type="match status" value="1"/>
</dbReference>
<dbReference type="InterPro" id="IPR032710">
    <property type="entry name" value="NTF2-like_dom_sf"/>
</dbReference>
<dbReference type="PROSITE" id="PS50177">
    <property type="entry name" value="NTF2_DOMAIN"/>
    <property type="match status" value="1"/>
</dbReference>
<evidence type="ECO:0000256" key="4">
    <source>
        <dbReference type="SAM" id="MobiDB-lite"/>
    </source>
</evidence>
<dbReference type="Pfam" id="PF00076">
    <property type="entry name" value="RRM_1"/>
    <property type="match status" value="1"/>
</dbReference>
<feature type="compositionally biased region" description="Polar residues" evidence="4">
    <location>
        <begin position="29"/>
        <end position="42"/>
    </location>
</feature>
<feature type="region of interest" description="Disordered" evidence="4">
    <location>
        <begin position="29"/>
        <end position="49"/>
    </location>
</feature>
<proteinExistence type="predicted"/>
<evidence type="ECO:0000313" key="7">
    <source>
        <dbReference type="EMBL" id="PIK48274.1"/>
    </source>
</evidence>
<keyword evidence="2 3" id="KW-0694">RNA-binding</keyword>
<feature type="compositionally biased region" description="Gly residues" evidence="4">
    <location>
        <begin position="525"/>
        <end position="546"/>
    </location>
</feature>
<dbReference type="EMBL" id="MRZV01000531">
    <property type="protein sequence ID" value="PIK48274.1"/>
    <property type="molecule type" value="Genomic_DNA"/>
</dbReference>
<feature type="compositionally biased region" description="Low complexity" evidence="4">
    <location>
        <begin position="549"/>
        <end position="560"/>
    </location>
</feature>
<feature type="compositionally biased region" description="Basic and acidic residues" evidence="4">
    <location>
        <begin position="310"/>
        <end position="324"/>
    </location>
</feature>
<dbReference type="Proteomes" id="UP000230750">
    <property type="component" value="Unassembled WGS sequence"/>
</dbReference>
<evidence type="ECO:0000256" key="1">
    <source>
        <dbReference type="ARBA" id="ARBA00004210"/>
    </source>
</evidence>
<feature type="compositionally biased region" description="Acidic residues" evidence="4">
    <location>
        <begin position="180"/>
        <end position="206"/>
    </location>
</feature>
<dbReference type="PANTHER" id="PTHR10693">
    <property type="entry name" value="RAS GTPASE-ACTIVATING PROTEIN-BINDING PROTEIN"/>
    <property type="match status" value="1"/>
</dbReference>
<dbReference type="STRING" id="307972.A0A2G8KJU7"/>
<evidence type="ECO:0000259" key="5">
    <source>
        <dbReference type="PROSITE" id="PS50102"/>
    </source>
</evidence>
<feature type="domain" description="NTF2" evidence="6">
    <location>
        <begin position="53"/>
        <end position="173"/>
    </location>
</feature>
<dbReference type="GO" id="GO:0005829">
    <property type="term" value="C:cytosol"/>
    <property type="evidence" value="ECO:0007669"/>
    <property type="project" value="TreeGrafter"/>
</dbReference>
<dbReference type="Gene3D" id="3.10.450.50">
    <property type="match status" value="1"/>
</dbReference>
<dbReference type="CDD" id="cd00780">
    <property type="entry name" value="NTF2"/>
    <property type="match status" value="1"/>
</dbReference>
<dbReference type="SUPFAM" id="SSF54427">
    <property type="entry name" value="NTF2-like"/>
    <property type="match status" value="1"/>
</dbReference>
<evidence type="ECO:0000313" key="8">
    <source>
        <dbReference type="Proteomes" id="UP000230750"/>
    </source>
</evidence>
<dbReference type="InterPro" id="IPR039539">
    <property type="entry name" value="Ras_GTPase_bind_prot"/>
</dbReference>
<dbReference type="FunFam" id="3.10.450.50:FF:000015">
    <property type="entry name" value="Ras GTPase-activating protein-binding protein 2"/>
    <property type="match status" value="1"/>
</dbReference>
<keyword evidence="8" id="KW-1185">Reference proteome</keyword>
<dbReference type="Pfam" id="PF02136">
    <property type="entry name" value="NTF2"/>
    <property type="match status" value="1"/>
</dbReference>
<name>A0A2G8KJU7_STIJA</name>
<dbReference type="AlphaFoldDB" id="A0A2G8KJU7"/>
<dbReference type="InterPro" id="IPR012677">
    <property type="entry name" value="Nucleotide-bd_a/b_plait_sf"/>
</dbReference>
<dbReference type="PANTHER" id="PTHR10693:SF20">
    <property type="entry name" value="AT27578P"/>
    <property type="match status" value="1"/>
</dbReference>